<dbReference type="Pfam" id="PF23114">
    <property type="entry name" value="NAD-bd_HRPKS_sdrA"/>
    <property type="match status" value="1"/>
</dbReference>
<dbReference type="SUPFAM" id="SSF51735">
    <property type="entry name" value="NAD(P)-binding Rossmann-fold domains"/>
    <property type="match status" value="2"/>
</dbReference>
<dbReference type="GO" id="GO:0016491">
    <property type="term" value="F:oxidoreductase activity"/>
    <property type="evidence" value="ECO:0007669"/>
    <property type="project" value="InterPro"/>
</dbReference>
<feature type="region of interest" description="Disordered" evidence="1">
    <location>
        <begin position="458"/>
        <end position="518"/>
    </location>
</feature>
<dbReference type="STRING" id="1306861.A0A4U6XD43"/>
<name>A0A4U6XD43_9PEZI</name>
<dbReference type="InterPro" id="IPR036291">
    <property type="entry name" value="NAD(P)-bd_dom_sf"/>
</dbReference>
<keyword evidence="4" id="KW-1185">Reference proteome</keyword>
<dbReference type="InterPro" id="IPR056501">
    <property type="entry name" value="NAD-bd_HRPKS_sdrA"/>
</dbReference>
<dbReference type="AlphaFoldDB" id="A0A4U6XD43"/>
<feature type="domain" description="Enoyl reductase (ER)" evidence="2">
    <location>
        <begin position="175"/>
        <end position="432"/>
    </location>
</feature>
<dbReference type="Gene3D" id="3.40.50.720">
    <property type="entry name" value="NAD(P)-binding Rossmann-like Domain"/>
    <property type="match status" value="1"/>
</dbReference>
<comment type="caution">
    <text evidence="3">The sequence shown here is derived from an EMBL/GenBank/DDBJ whole genome shotgun (WGS) entry which is preliminary data.</text>
</comment>
<dbReference type="EMBL" id="PJEX01000173">
    <property type="protein sequence ID" value="TKW53678.1"/>
    <property type="molecule type" value="Genomic_DNA"/>
</dbReference>
<evidence type="ECO:0000313" key="3">
    <source>
        <dbReference type="EMBL" id="TKW53678.1"/>
    </source>
</evidence>
<reference evidence="3 4" key="1">
    <citation type="journal article" date="2019" name="PLoS ONE">
        <title>Comparative genome analysis indicates high evolutionary potential of pathogenicity genes in Colletotrichum tanaceti.</title>
        <authorList>
            <person name="Lelwala R.V."/>
            <person name="Korhonen P.K."/>
            <person name="Young N.D."/>
            <person name="Scott J.B."/>
            <person name="Ades P.A."/>
            <person name="Gasser R.B."/>
            <person name="Taylor P.W.J."/>
        </authorList>
    </citation>
    <scope>NUCLEOTIDE SEQUENCE [LARGE SCALE GENOMIC DNA]</scope>
    <source>
        <strain evidence="3">BRIP57314</strain>
    </source>
</reference>
<dbReference type="InterPro" id="IPR020843">
    <property type="entry name" value="ER"/>
</dbReference>
<dbReference type="Proteomes" id="UP000310108">
    <property type="component" value="Unassembled WGS sequence"/>
</dbReference>
<accession>A0A4U6XD43</accession>
<organism evidence="3 4">
    <name type="scientific">Colletotrichum tanaceti</name>
    <dbReference type="NCBI Taxonomy" id="1306861"/>
    <lineage>
        <taxon>Eukaryota</taxon>
        <taxon>Fungi</taxon>
        <taxon>Dikarya</taxon>
        <taxon>Ascomycota</taxon>
        <taxon>Pezizomycotina</taxon>
        <taxon>Sordariomycetes</taxon>
        <taxon>Hypocreomycetidae</taxon>
        <taxon>Glomerellales</taxon>
        <taxon>Glomerellaceae</taxon>
        <taxon>Colletotrichum</taxon>
        <taxon>Colletotrichum destructivum species complex</taxon>
    </lineage>
</organism>
<evidence type="ECO:0000256" key="1">
    <source>
        <dbReference type="SAM" id="MobiDB-lite"/>
    </source>
</evidence>
<dbReference type="SMART" id="SM00829">
    <property type="entry name" value="PKS_ER"/>
    <property type="match status" value="1"/>
</dbReference>
<feature type="compositionally biased region" description="Basic and acidic residues" evidence="1">
    <location>
        <begin position="496"/>
        <end position="505"/>
    </location>
</feature>
<evidence type="ECO:0000313" key="4">
    <source>
        <dbReference type="Proteomes" id="UP000310108"/>
    </source>
</evidence>
<feature type="compositionally biased region" description="Basic and acidic residues" evidence="1">
    <location>
        <begin position="458"/>
        <end position="479"/>
    </location>
</feature>
<dbReference type="Gene3D" id="3.90.180.10">
    <property type="entry name" value="Medium-chain alcohol dehydrogenases, catalytic domain"/>
    <property type="match status" value="1"/>
</dbReference>
<sequence>MLSSGFTGVDVDFRNFEDERDLSLSVMVTTANQPPAVPVPNEALVVLPNHADSDVSAFAEKLSGHLANNGCSILLRRLHETTDLELQDRSSLLLLDVPADKPLPAVSVEDWNALRRIVLSSRDAVYGTRGDTANWENPSANLMSGMARSIRSENPGLGLTTLDVDYDSPTKADGGMINAVYMTFCKACDSKGAERPDWEVAVRDCMPMVQRIVPDKGINDLVADLNAPPPPRGMPFRQEGRPLTMAVGTPDRLVILHFRDDTLAAAAAEPLADNGVEIRVKGVDVVLNSLAGEALRLSWRCIARFGRFVELGQRDIVGNAGLVMAPFLRNVSFHSVNMLDRPARPRRRRGDEDQLLPAGLPGPLPSRVVAPGLRCRVDVLHVEREVTRDQFLGATQCEVQGRRGAGVGCAGKAAEAALTQMITGLGTGGMMALGSEKYPWWFNDAKFAHILQVDTHHRVAQEKKDDGGRLRDELGEGRGRGGGGGAGAEAGAVDDGLGREHRDVAARQQPSRRWRGPS</sequence>
<protein>
    <submittedName>
        <fullName evidence="3">Lovastatin diketide synthase LovF</fullName>
    </submittedName>
</protein>
<evidence type="ECO:0000259" key="2">
    <source>
        <dbReference type="SMART" id="SM00829"/>
    </source>
</evidence>
<gene>
    <name evidence="3" type="primary">lovF</name>
    <name evidence="3" type="ORF">CTA1_5502</name>
</gene>
<proteinExistence type="predicted"/>